<dbReference type="Gene3D" id="3.40.50.1820">
    <property type="entry name" value="alpha/beta hydrolase"/>
    <property type="match status" value="1"/>
</dbReference>
<accession>A0A5B8C5E3</accession>
<name>A0A5B8C5E3_9MICO</name>
<dbReference type="InterPro" id="IPR000073">
    <property type="entry name" value="AB_hydrolase_1"/>
</dbReference>
<reference evidence="2 3" key="1">
    <citation type="submission" date="2019-05" db="EMBL/GenBank/DDBJ databases">
        <title>Georgenia *** sp. nov., and Georgenia *** sp. nov., isolated from the intestinal contents of plateau pika (Ochotona curzoniae) in the Qinghai-Tibet plateau of China.</title>
        <authorList>
            <person name="Tian Z."/>
        </authorList>
    </citation>
    <scope>NUCLEOTIDE SEQUENCE [LARGE SCALE GENOMIC DNA]</scope>
    <source>
        <strain evidence="2 3">Z443</strain>
    </source>
</reference>
<dbReference type="Pfam" id="PF00561">
    <property type="entry name" value="Abhydrolase_1"/>
    <property type="match status" value="1"/>
</dbReference>
<evidence type="ECO:0000259" key="1">
    <source>
        <dbReference type="Pfam" id="PF00561"/>
    </source>
</evidence>
<dbReference type="InterPro" id="IPR050266">
    <property type="entry name" value="AB_hydrolase_sf"/>
</dbReference>
<feature type="domain" description="AB hydrolase-1" evidence="1">
    <location>
        <begin position="25"/>
        <end position="247"/>
    </location>
</feature>
<dbReference type="Proteomes" id="UP000314616">
    <property type="component" value="Chromosome"/>
</dbReference>
<dbReference type="RefSeq" id="WP_139928082.1">
    <property type="nucleotide sequence ID" value="NZ_CP040915.1"/>
</dbReference>
<dbReference type="InterPro" id="IPR029058">
    <property type="entry name" value="AB_hydrolase_fold"/>
</dbReference>
<dbReference type="OrthoDB" id="2987348at2"/>
<dbReference type="GO" id="GO:0016787">
    <property type="term" value="F:hydrolase activity"/>
    <property type="evidence" value="ECO:0007669"/>
    <property type="project" value="UniProtKB-KW"/>
</dbReference>
<dbReference type="EMBL" id="CP040915">
    <property type="protein sequence ID" value="QDC24591.1"/>
    <property type="molecule type" value="Genomic_DNA"/>
</dbReference>
<dbReference type="PRINTS" id="PR00111">
    <property type="entry name" value="ABHYDROLASE"/>
</dbReference>
<sequence>MILRARLGTGVTLTCADLGDRAGIPVLLLHAWGESRGVFDRVVPLLPPALRLLVPDQRGHGEADKPADGYALSSLAADAAALLDAVGVPAAVVVGSSSGGYVAQQLALEHPDRVSGLVLVGAPRSLHTRPAFADEVDRLTEPVGEAWVRASLAWFPTFDPIPDDYLVERVADGARIPAHVWREALAGLLDAVPPTEAGAITAPTLVIWGDLDEILPRREQEALTAAIPGARLTVYEETGHLVLWEAPERVAADLARFIASIGR</sequence>
<keyword evidence="2" id="KW-0378">Hydrolase</keyword>
<dbReference type="GO" id="GO:0016020">
    <property type="term" value="C:membrane"/>
    <property type="evidence" value="ECO:0007669"/>
    <property type="project" value="TreeGrafter"/>
</dbReference>
<protein>
    <submittedName>
        <fullName evidence="2">Alpha/beta hydrolase</fullName>
    </submittedName>
</protein>
<dbReference type="KEGG" id="gyu:FE374_08125"/>
<dbReference type="AlphaFoldDB" id="A0A5B8C5E3"/>
<evidence type="ECO:0000313" key="2">
    <source>
        <dbReference type="EMBL" id="QDC24591.1"/>
    </source>
</evidence>
<dbReference type="PANTHER" id="PTHR43798:SF33">
    <property type="entry name" value="HYDROLASE, PUTATIVE (AFU_ORTHOLOGUE AFUA_2G14860)-RELATED"/>
    <property type="match status" value="1"/>
</dbReference>
<dbReference type="SUPFAM" id="SSF53474">
    <property type="entry name" value="alpha/beta-Hydrolases"/>
    <property type="match status" value="1"/>
</dbReference>
<gene>
    <name evidence="2" type="ORF">FE374_08125</name>
</gene>
<proteinExistence type="predicted"/>
<evidence type="ECO:0000313" key="3">
    <source>
        <dbReference type="Proteomes" id="UP000314616"/>
    </source>
</evidence>
<dbReference type="PANTHER" id="PTHR43798">
    <property type="entry name" value="MONOACYLGLYCEROL LIPASE"/>
    <property type="match status" value="1"/>
</dbReference>
<organism evidence="2 3">
    <name type="scientific">Georgenia yuyongxinii</name>
    <dbReference type="NCBI Taxonomy" id="2589797"/>
    <lineage>
        <taxon>Bacteria</taxon>
        <taxon>Bacillati</taxon>
        <taxon>Actinomycetota</taxon>
        <taxon>Actinomycetes</taxon>
        <taxon>Micrococcales</taxon>
        <taxon>Bogoriellaceae</taxon>
        <taxon>Georgenia</taxon>
    </lineage>
</organism>